<dbReference type="EMBL" id="JAMDMM010000025">
    <property type="protein sequence ID" value="MCY9608416.1"/>
    <property type="molecule type" value="Genomic_DNA"/>
</dbReference>
<evidence type="ECO:0000313" key="2">
    <source>
        <dbReference type="Proteomes" id="UP001209276"/>
    </source>
</evidence>
<protein>
    <submittedName>
        <fullName evidence="1">Uncharacterized protein</fullName>
    </submittedName>
</protein>
<evidence type="ECO:0000313" key="1">
    <source>
        <dbReference type="EMBL" id="MCY9608416.1"/>
    </source>
</evidence>
<comment type="caution">
    <text evidence="1">The sequence shown here is derived from an EMBL/GenBank/DDBJ whole genome shotgun (WGS) entry which is preliminary data.</text>
</comment>
<gene>
    <name evidence="1" type="ORF">M5W83_14805</name>
</gene>
<dbReference type="RefSeq" id="WP_164776308.1">
    <property type="nucleotide sequence ID" value="NZ_CABMNB010000036.1"/>
</dbReference>
<accession>A0ABT4FZ92</accession>
<name>A0ABT4FZ92_PANTH</name>
<keyword evidence="2" id="KW-1185">Reference proteome</keyword>
<dbReference type="Proteomes" id="UP001209276">
    <property type="component" value="Unassembled WGS sequence"/>
</dbReference>
<reference evidence="1 2" key="1">
    <citation type="submission" date="2022-05" db="EMBL/GenBank/DDBJ databases">
        <title>Genome Sequencing of Bee-Associated Microbes.</title>
        <authorList>
            <person name="Dunlap C."/>
        </authorList>
    </citation>
    <scope>NUCLEOTIDE SEQUENCE [LARGE SCALE GENOMIC DNA]</scope>
    <source>
        <strain evidence="1 2">NRRL B-14613</strain>
    </source>
</reference>
<organism evidence="1 2">
    <name type="scientific">Paenibacillus thiaminolyticus</name>
    <name type="common">Bacillus thiaminolyticus</name>
    <dbReference type="NCBI Taxonomy" id="49283"/>
    <lineage>
        <taxon>Bacteria</taxon>
        <taxon>Bacillati</taxon>
        <taxon>Bacillota</taxon>
        <taxon>Bacilli</taxon>
        <taxon>Bacillales</taxon>
        <taxon>Paenibacillaceae</taxon>
        <taxon>Paenibacillus</taxon>
    </lineage>
</organism>
<dbReference type="GeneID" id="77000025"/>
<proteinExistence type="predicted"/>
<sequence>MDKELQEAYAALQIYLSAVEELAIANLLWMSGVLRSLSRLGEGAGSMHNRRGTL</sequence>